<dbReference type="Proteomes" id="UP001583172">
    <property type="component" value="Unassembled WGS sequence"/>
</dbReference>
<proteinExistence type="predicted"/>
<accession>A0ABR3V1B2</accession>
<evidence type="ECO:0000313" key="1">
    <source>
        <dbReference type="EMBL" id="KAL1835494.1"/>
    </source>
</evidence>
<sequence>MYWWFPPRFKVAKTVVLQKPVKPPATYRAPFGYRPIDLLPTIGEIIEIVVATRVTGAAEANDLLPEE</sequence>
<reference evidence="1 2" key="1">
    <citation type="journal article" date="2024" name="Commun. Biol.">
        <title>Comparative genomic analysis of thermophilic fungi reveals convergent evolutionary adaptations and gene losses.</title>
        <authorList>
            <person name="Steindorff A.S."/>
            <person name="Aguilar-Pontes M.V."/>
            <person name="Robinson A.J."/>
            <person name="Andreopoulos B."/>
            <person name="LaButti K."/>
            <person name="Kuo A."/>
            <person name="Mondo S."/>
            <person name="Riley R."/>
            <person name="Otillar R."/>
            <person name="Haridas S."/>
            <person name="Lipzen A."/>
            <person name="Grimwood J."/>
            <person name="Schmutz J."/>
            <person name="Clum A."/>
            <person name="Reid I.D."/>
            <person name="Moisan M.C."/>
            <person name="Butler G."/>
            <person name="Nguyen T.T.M."/>
            <person name="Dewar K."/>
            <person name="Conant G."/>
            <person name="Drula E."/>
            <person name="Henrissat B."/>
            <person name="Hansel C."/>
            <person name="Singer S."/>
            <person name="Hutchinson M.I."/>
            <person name="de Vries R.P."/>
            <person name="Natvig D.O."/>
            <person name="Powell A.J."/>
            <person name="Tsang A."/>
            <person name="Grigoriev I.V."/>
        </authorList>
    </citation>
    <scope>NUCLEOTIDE SEQUENCE [LARGE SCALE GENOMIC DNA]</scope>
    <source>
        <strain evidence="1 2">CBS 620.91</strain>
    </source>
</reference>
<organism evidence="1 2">
    <name type="scientific">Humicola insolens</name>
    <name type="common">Soft-rot fungus</name>
    <dbReference type="NCBI Taxonomy" id="85995"/>
    <lineage>
        <taxon>Eukaryota</taxon>
        <taxon>Fungi</taxon>
        <taxon>Dikarya</taxon>
        <taxon>Ascomycota</taxon>
        <taxon>Pezizomycotina</taxon>
        <taxon>Sordariomycetes</taxon>
        <taxon>Sordariomycetidae</taxon>
        <taxon>Sordariales</taxon>
        <taxon>Chaetomiaceae</taxon>
        <taxon>Mycothermus</taxon>
    </lineage>
</organism>
<comment type="caution">
    <text evidence="1">The sequence shown here is derived from an EMBL/GenBank/DDBJ whole genome shotgun (WGS) entry which is preliminary data.</text>
</comment>
<dbReference type="EMBL" id="JAZGSY010000636">
    <property type="protein sequence ID" value="KAL1835494.1"/>
    <property type="molecule type" value="Genomic_DNA"/>
</dbReference>
<gene>
    <name evidence="1" type="ORF">VTJ49DRAFT_6595</name>
</gene>
<keyword evidence="2" id="KW-1185">Reference proteome</keyword>
<protein>
    <submittedName>
        <fullName evidence="1">Uncharacterized protein</fullName>
    </submittedName>
</protein>
<name>A0ABR3V1B2_HUMIN</name>
<evidence type="ECO:0000313" key="2">
    <source>
        <dbReference type="Proteomes" id="UP001583172"/>
    </source>
</evidence>